<dbReference type="AlphaFoldDB" id="A0A2K3PQU1"/>
<reference evidence="2 3" key="1">
    <citation type="journal article" date="2014" name="Am. J. Bot.">
        <title>Genome assembly and annotation for red clover (Trifolium pratense; Fabaceae).</title>
        <authorList>
            <person name="Istvanek J."/>
            <person name="Jaros M."/>
            <person name="Krenek A."/>
            <person name="Repkova J."/>
        </authorList>
    </citation>
    <scope>NUCLEOTIDE SEQUENCE [LARGE SCALE GENOMIC DNA]</scope>
    <source>
        <strain evidence="3">cv. Tatra</strain>
        <tissue evidence="2">Young leaves</tissue>
    </source>
</reference>
<evidence type="ECO:0000313" key="3">
    <source>
        <dbReference type="Proteomes" id="UP000236291"/>
    </source>
</evidence>
<accession>A0A2K3PQU1</accession>
<proteinExistence type="predicted"/>
<feature type="region of interest" description="Disordered" evidence="1">
    <location>
        <begin position="1"/>
        <end position="28"/>
    </location>
</feature>
<evidence type="ECO:0000313" key="2">
    <source>
        <dbReference type="EMBL" id="PNY17641.1"/>
    </source>
</evidence>
<evidence type="ECO:0000256" key="1">
    <source>
        <dbReference type="SAM" id="MobiDB-lite"/>
    </source>
</evidence>
<reference evidence="2 3" key="2">
    <citation type="journal article" date="2017" name="Front. Plant Sci.">
        <title>Gene Classification and Mining of Molecular Markers Useful in Red Clover (Trifolium pratense) Breeding.</title>
        <authorList>
            <person name="Istvanek J."/>
            <person name="Dluhosova J."/>
            <person name="Dluhos P."/>
            <person name="Patkova L."/>
            <person name="Nedelnik J."/>
            <person name="Repkova J."/>
        </authorList>
    </citation>
    <scope>NUCLEOTIDE SEQUENCE [LARGE SCALE GENOMIC DNA]</scope>
    <source>
        <strain evidence="3">cv. Tatra</strain>
        <tissue evidence="2">Young leaves</tissue>
    </source>
</reference>
<dbReference type="EMBL" id="ASHM01009540">
    <property type="protein sequence ID" value="PNY17641.1"/>
    <property type="molecule type" value="Genomic_DNA"/>
</dbReference>
<dbReference type="PANTHER" id="PTHR35499">
    <property type="entry name" value="OS05G0128300 PROTEIN"/>
    <property type="match status" value="1"/>
</dbReference>
<protein>
    <recommendedName>
        <fullName evidence="4">DUF3741 domain-containing protein</fullName>
    </recommendedName>
</protein>
<dbReference type="STRING" id="57577.A0A2K3PQU1"/>
<evidence type="ECO:0008006" key="4">
    <source>
        <dbReference type="Google" id="ProtNLM"/>
    </source>
</evidence>
<name>A0A2K3PQU1_TRIPR</name>
<feature type="compositionally biased region" description="Low complexity" evidence="1">
    <location>
        <begin position="9"/>
        <end position="24"/>
    </location>
</feature>
<dbReference type="PANTHER" id="PTHR35499:SF1">
    <property type="entry name" value="DUF3741 DOMAIN-CONTAINING PROTEIN"/>
    <property type="match status" value="1"/>
</dbReference>
<dbReference type="Proteomes" id="UP000236291">
    <property type="component" value="Unassembled WGS sequence"/>
</dbReference>
<sequence>MKLSTPTQTPTSSNASPSISSNTPMCSSKTTTTGCLTAIMRKILCSGNLPKDPLNQLTEFDSTNSVLSYKDHNLHISEENAMAAAATPPPPIVARLMGLESMGEIPFASKPGSLSRSKSMNSMDYLGESNGKIHHQRVSSTLSFREPPTFKLTENESFFVLNFENEGESVKGLKYKSKSNGRKKQMGCSELKQKDEKMIVDLKEKKNKRENVYDEKVLIEKGKMSKRVSNKLLEITNTSYKFKGLSEKKCYDSEAVELLKPKSYNEVVISEKKKRRIRRKKRTNFYAEKKIETECKSDKSDDSSPVSVLEFERKSCGTGIDSIAVGLSSRRKLTPELENNKHILMRSDDNLMIDEKKDKAIEESKKREKHNYKEYIDIWGEACKLVEDELAGSKNQVHAWMNQESNLGSVCADFESEIFDQLLNEMISQLVE</sequence>
<organism evidence="2 3">
    <name type="scientific">Trifolium pratense</name>
    <name type="common">Red clover</name>
    <dbReference type="NCBI Taxonomy" id="57577"/>
    <lineage>
        <taxon>Eukaryota</taxon>
        <taxon>Viridiplantae</taxon>
        <taxon>Streptophyta</taxon>
        <taxon>Embryophyta</taxon>
        <taxon>Tracheophyta</taxon>
        <taxon>Spermatophyta</taxon>
        <taxon>Magnoliopsida</taxon>
        <taxon>eudicotyledons</taxon>
        <taxon>Gunneridae</taxon>
        <taxon>Pentapetalae</taxon>
        <taxon>rosids</taxon>
        <taxon>fabids</taxon>
        <taxon>Fabales</taxon>
        <taxon>Fabaceae</taxon>
        <taxon>Papilionoideae</taxon>
        <taxon>50 kb inversion clade</taxon>
        <taxon>NPAAA clade</taxon>
        <taxon>Hologalegina</taxon>
        <taxon>IRL clade</taxon>
        <taxon>Trifolieae</taxon>
        <taxon>Trifolium</taxon>
    </lineage>
</organism>
<comment type="caution">
    <text evidence="2">The sequence shown here is derived from an EMBL/GenBank/DDBJ whole genome shotgun (WGS) entry which is preliminary data.</text>
</comment>
<gene>
    <name evidence="2" type="ORF">L195_g014389</name>
</gene>